<evidence type="ECO:0000313" key="1">
    <source>
        <dbReference type="EMBL" id="QHU06351.1"/>
    </source>
</evidence>
<proteinExistence type="predicted"/>
<sequence>MSNIIITGEKIQQLCDIYLGDLEDFNYNPVIHNQKEKHVYLDNINNSFNNPFYIFCYSHKIILLSKKIEFFQNDFVLVTHNSDFDIKETNEVINILNCNKLLKWYAQNLCISKPKLELMPIGFANSQWQHGNLYIFNDPEFIKKLSIKTNRVYFNFSIITNKIKRQICYDSLIDKIKWLNTIHPIDNLKRLSSYEFCICPEGNGVDTHRLWECLYLSVVPIVIKSEFTDILLKYNIPLYVLDNWSDFDINKINYNNFNFNNDALIKLLTFTNSLINI</sequence>
<evidence type="ECO:0008006" key="2">
    <source>
        <dbReference type="Google" id="ProtNLM"/>
    </source>
</evidence>
<accession>A0A6C0JNA1</accession>
<name>A0A6C0JNA1_9ZZZZ</name>
<dbReference type="AlphaFoldDB" id="A0A6C0JNA1"/>
<reference evidence="1" key="1">
    <citation type="journal article" date="2020" name="Nature">
        <title>Giant virus diversity and host interactions through global metagenomics.</title>
        <authorList>
            <person name="Schulz F."/>
            <person name="Roux S."/>
            <person name="Paez-Espino D."/>
            <person name="Jungbluth S."/>
            <person name="Walsh D.A."/>
            <person name="Denef V.J."/>
            <person name="McMahon K.D."/>
            <person name="Konstantinidis K.T."/>
            <person name="Eloe-Fadrosh E.A."/>
            <person name="Kyrpides N.C."/>
            <person name="Woyke T."/>
        </authorList>
    </citation>
    <scope>NUCLEOTIDE SEQUENCE</scope>
    <source>
        <strain evidence="1">GVMAG-M-3300027747-57</strain>
    </source>
</reference>
<dbReference type="EMBL" id="MN740432">
    <property type="protein sequence ID" value="QHU06351.1"/>
    <property type="molecule type" value="Genomic_DNA"/>
</dbReference>
<organism evidence="1">
    <name type="scientific">viral metagenome</name>
    <dbReference type="NCBI Taxonomy" id="1070528"/>
    <lineage>
        <taxon>unclassified sequences</taxon>
        <taxon>metagenomes</taxon>
        <taxon>organismal metagenomes</taxon>
    </lineage>
</organism>
<protein>
    <recommendedName>
        <fullName evidence="2">Exostosin GT47 domain-containing protein</fullName>
    </recommendedName>
</protein>